<protein>
    <submittedName>
        <fullName evidence="2">Uncharacterized protein</fullName>
    </submittedName>
</protein>
<organism evidence="2 3">
    <name type="scientific">Ramlibacter algicola</name>
    <dbReference type="NCBI Taxonomy" id="2795217"/>
    <lineage>
        <taxon>Bacteria</taxon>
        <taxon>Pseudomonadati</taxon>
        <taxon>Pseudomonadota</taxon>
        <taxon>Betaproteobacteria</taxon>
        <taxon>Burkholderiales</taxon>
        <taxon>Comamonadaceae</taxon>
        <taxon>Ramlibacter</taxon>
    </lineage>
</organism>
<keyword evidence="1" id="KW-0732">Signal</keyword>
<dbReference type="RefSeq" id="WP_200787227.1">
    <property type="nucleotide sequence ID" value="NZ_JAEDAO010000001.1"/>
</dbReference>
<keyword evidence="3" id="KW-1185">Reference proteome</keyword>
<feature type="signal peptide" evidence="1">
    <location>
        <begin position="1"/>
        <end position="21"/>
    </location>
</feature>
<name>A0A934Q0A3_9BURK</name>
<reference evidence="2" key="1">
    <citation type="submission" date="2020-12" db="EMBL/GenBank/DDBJ databases">
        <title>Ramlibacter sp. nov., isolated from a freshwater alga, Cryptomonas.</title>
        <authorList>
            <person name="Kim H.M."/>
            <person name="Jeon C.O."/>
        </authorList>
    </citation>
    <scope>NUCLEOTIDE SEQUENCE</scope>
    <source>
        <strain evidence="2">CrO1</strain>
    </source>
</reference>
<dbReference type="AlphaFoldDB" id="A0A934Q0A3"/>
<sequence length="111" mass="11237">MRRFWSWVFACALLAAHTLGAVHGVAHARLASGPAASSKAVATASLGGLFKTHDDGSGCRLFDQLSHGDAAPTAAVAIAPLATTDCVLPTEVGVAASSVLPFRARGPPFLA</sequence>
<dbReference type="Proteomes" id="UP000617041">
    <property type="component" value="Unassembled WGS sequence"/>
</dbReference>
<evidence type="ECO:0000313" key="2">
    <source>
        <dbReference type="EMBL" id="MBK0392282.1"/>
    </source>
</evidence>
<dbReference type="EMBL" id="JAEDAO010000001">
    <property type="protein sequence ID" value="MBK0392282.1"/>
    <property type="molecule type" value="Genomic_DNA"/>
</dbReference>
<evidence type="ECO:0000256" key="1">
    <source>
        <dbReference type="SAM" id="SignalP"/>
    </source>
</evidence>
<comment type="caution">
    <text evidence="2">The sequence shown here is derived from an EMBL/GenBank/DDBJ whole genome shotgun (WGS) entry which is preliminary data.</text>
</comment>
<evidence type="ECO:0000313" key="3">
    <source>
        <dbReference type="Proteomes" id="UP000617041"/>
    </source>
</evidence>
<proteinExistence type="predicted"/>
<gene>
    <name evidence="2" type="ORF">I8E28_06750</name>
</gene>
<feature type="chain" id="PRO_5037542221" evidence="1">
    <location>
        <begin position="22"/>
        <end position="111"/>
    </location>
</feature>
<accession>A0A934Q0A3</accession>